<keyword evidence="2 5" id="KW-0378">Hydrolase</keyword>
<gene>
    <name evidence="6" type="ORF">Fot_00816</name>
</gene>
<dbReference type="Proteomes" id="UP001604277">
    <property type="component" value="Unassembled WGS sequence"/>
</dbReference>
<dbReference type="InterPro" id="IPR000222">
    <property type="entry name" value="PP2C_BS"/>
</dbReference>
<keyword evidence="7" id="KW-1185">Reference proteome</keyword>
<name>A0ABD1X267_9LAMI</name>
<proteinExistence type="inferred from homology"/>
<organism evidence="6 7">
    <name type="scientific">Forsythia ovata</name>
    <dbReference type="NCBI Taxonomy" id="205694"/>
    <lineage>
        <taxon>Eukaryota</taxon>
        <taxon>Viridiplantae</taxon>
        <taxon>Streptophyta</taxon>
        <taxon>Embryophyta</taxon>
        <taxon>Tracheophyta</taxon>
        <taxon>Spermatophyta</taxon>
        <taxon>Magnoliopsida</taxon>
        <taxon>eudicotyledons</taxon>
        <taxon>Gunneridae</taxon>
        <taxon>Pentapetalae</taxon>
        <taxon>asterids</taxon>
        <taxon>lamiids</taxon>
        <taxon>Lamiales</taxon>
        <taxon>Oleaceae</taxon>
        <taxon>Forsythieae</taxon>
        <taxon>Forsythia</taxon>
    </lineage>
</organism>
<evidence type="ECO:0000256" key="1">
    <source>
        <dbReference type="ARBA" id="ARBA00008773"/>
    </source>
</evidence>
<dbReference type="Gene3D" id="3.20.20.80">
    <property type="entry name" value="Glycosidases"/>
    <property type="match status" value="1"/>
</dbReference>
<protein>
    <submittedName>
        <fullName evidence="6">Glucan endo-1</fullName>
    </submittedName>
</protein>
<dbReference type="FunFam" id="3.20.20.80:FF:000010">
    <property type="entry name" value="glucan endo-1,3-beta-glucosidase, basic"/>
    <property type="match status" value="1"/>
</dbReference>
<dbReference type="SUPFAM" id="SSF51445">
    <property type="entry name" value="(Trans)glycosidases"/>
    <property type="match status" value="1"/>
</dbReference>
<comment type="similarity">
    <text evidence="1 4">Belongs to the glycosyl hydrolase 17 family.</text>
</comment>
<evidence type="ECO:0000256" key="4">
    <source>
        <dbReference type="RuleBase" id="RU004335"/>
    </source>
</evidence>
<dbReference type="Pfam" id="PF00332">
    <property type="entry name" value="Glyco_hydro_17"/>
    <property type="match status" value="1"/>
</dbReference>
<dbReference type="InterPro" id="IPR017853">
    <property type="entry name" value="GH"/>
</dbReference>
<dbReference type="PANTHER" id="PTHR32227">
    <property type="entry name" value="GLUCAN ENDO-1,3-BETA-GLUCOSIDASE BG1-RELATED-RELATED"/>
    <property type="match status" value="1"/>
</dbReference>
<evidence type="ECO:0000313" key="6">
    <source>
        <dbReference type="EMBL" id="KAL2556077.1"/>
    </source>
</evidence>
<reference evidence="7" key="1">
    <citation type="submission" date="2024-07" db="EMBL/GenBank/DDBJ databases">
        <title>Two chromosome-level genome assemblies of Korean endemic species Abeliophyllum distichum and Forsythia ovata (Oleaceae).</title>
        <authorList>
            <person name="Jang H."/>
        </authorList>
    </citation>
    <scope>NUCLEOTIDE SEQUENCE [LARGE SCALE GENOMIC DNA]</scope>
</reference>
<dbReference type="GO" id="GO:0016798">
    <property type="term" value="F:hydrolase activity, acting on glycosyl bonds"/>
    <property type="evidence" value="ECO:0007669"/>
    <property type="project" value="UniProtKB-KW"/>
</dbReference>
<dbReference type="EMBL" id="JBFOLJ010000001">
    <property type="protein sequence ID" value="KAL2556077.1"/>
    <property type="molecule type" value="Genomic_DNA"/>
</dbReference>
<sequence length="361" mass="38426">MEDVVAILPDFMSILRAKFGRCLSSKLYADKDSQVCYFAVFDGHGARAIGVNYGFLGDNLPTPANVVALLKSRNIQKIRIFNPNPDVLTALGGSGIEVILGVRNENLEELASDATAAARWVNINVTPYKSSVKFTYISAGNEVIPGPLAGNVLGAMQNLDAALNAANSPIPVSTVVPMQVLDTSFPPSNGKFSDETAATMQGIVGFLTAKKAPLLLNAYPFFAHTGDPTNVPLDYALFVGNSAGINDGSLHYTNLLDAMVDSVYSALEKVGGSTVDIVVSETGWPSAGNTDAAVENAKTYTNNLVSHVASGQGTPKRPGKALETYIFAMFNENLKPAGVERNFGLYYPDMTEVYHVNFPSS</sequence>
<dbReference type="AlphaFoldDB" id="A0ABD1X267"/>
<evidence type="ECO:0000256" key="5">
    <source>
        <dbReference type="RuleBase" id="RU004336"/>
    </source>
</evidence>
<evidence type="ECO:0000256" key="3">
    <source>
        <dbReference type="ARBA" id="ARBA00023295"/>
    </source>
</evidence>
<dbReference type="PROSITE" id="PS01032">
    <property type="entry name" value="PPM_1"/>
    <property type="match status" value="1"/>
</dbReference>
<dbReference type="InterPro" id="IPR000490">
    <property type="entry name" value="Glyco_hydro_17"/>
</dbReference>
<evidence type="ECO:0000256" key="2">
    <source>
        <dbReference type="ARBA" id="ARBA00022801"/>
    </source>
</evidence>
<accession>A0ABD1X267</accession>
<evidence type="ECO:0000313" key="7">
    <source>
        <dbReference type="Proteomes" id="UP001604277"/>
    </source>
</evidence>
<dbReference type="InterPro" id="IPR044965">
    <property type="entry name" value="Glyco_hydro_17_plant"/>
</dbReference>
<dbReference type="PROSITE" id="PS00587">
    <property type="entry name" value="GLYCOSYL_HYDROL_F17"/>
    <property type="match status" value="1"/>
</dbReference>
<keyword evidence="3 5" id="KW-0326">Glycosidase</keyword>
<comment type="caution">
    <text evidence="6">The sequence shown here is derived from an EMBL/GenBank/DDBJ whole genome shotgun (WGS) entry which is preliminary data.</text>
</comment>